<dbReference type="KEGG" id="shs:STEHIDRAFT_162734"/>
<dbReference type="SUPFAM" id="SSF56801">
    <property type="entry name" value="Acetyl-CoA synthetase-like"/>
    <property type="match status" value="1"/>
</dbReference>
<feature type="domain" description="AMP-dependent synthetase/ligase" evidence="4">
    <location>
        <begin position="119"/>
        <end position="388"/>
    </location>
</feature>
<sequence>MSFRTRPILHVGSGIVTPQGTKSSTFRPPPLDGSLTVPELFQWHAKNSPMHPVFIYTHPQAIDDGALPKALCYPEVYRAIGRAANITKGLYLQAESVYSKQPERKENEPPVFGILAVADTISYFTLIVAIMHLGFTPFSISTRNSALGIAHLLKQTGVIQMFVSADPAMQRLAADAISLAGELESSVRITVLELPQFEQLYAPNGKNDEVDTDKIQGRMNSETIALIVHSSGSTAFPKPIKFTNHTFIRWGMLPYYGGIDICDRPIAAHSLPMFHAMGGINIVWTTCAGSIVSCFAPASPPTFPTPELVLHAIVASKSELVFCVPAFIEAWARDPQNLPKLKAIKTIVFGGAPLNPGVGDALSAAGVRLTPFYGTTETGSVGTFVPAEIQQDEWQYFKVSPHMDVEMVPQEGLDGVFMPVVLASETFSPHVLNSEVDGRGAFITWDLLEVHPTKPGFYKVYGRADDQLMLSTGEKTNPVPLENIFVQDPLISAAIMFGRGRFQNGVLIQPSTKAVVDPHDEDSLSAFRNQIWDTVEKVNEYAPAHSRLFKEMILVTDPAKPLEFTPKGTPRRQVCISAYSAEIDALYEKVKDSSQTELIPPINWTEKSTLEFVDTAIRRVVSSSTGIGLEDDLFQQGCDSLQATWIRNTILHVLGVSTKISLHDVPFNFVYTNPSIGGLGRYVYKMIQGPGSSTVSEVATNMEEMRAFVDKYQLKRTALATRAGPHAATSTKDKDSRSDVVLITGTTGRFGCHLLAQLLADDEVSCVYALNRQENDSGVLGLERRQTDAFNSWGHDISLLSPRKLVYLVGNLSDKNLGLDEDVYAKLIESVNIVIHNAWRVDFNLRLSSFEPLLSGVQMLLELCVLSKCEGGPRFVFVSSISTLLNHSTSAPATEDFTVNPALAIGGGYAESKWVAEQIIVRATKHLGLRGTSVRVGQLSGDTKMGGWTTKEWVPAIVHLSQKVGCVPIRNERLSWIAVDTAASALLDMTQSASHEPILHLVSPQQVEWDTIFGAIAERLALPLIPYEEWVAKLRSSHLESSSVSGMSLLDFFERGKFGEHVPFSTDKAIRYSPTLAQCQALKPEDAIRWTEYWLRSGFLQADGK</sequence>
<keyword evidence="3" id="KW-1133">Transmembrane helix</keyword>
<keyword evidence="2" id="KW-0597">Phosphoprotein</keyword>
<dbReference type="EMBL" id="JH687398">
    <property type="protein sequence ID" value="EIM80314.1"/>
    <property type="molecule type" value="Genomic_DNA"/>
</dbReference>
<dbReference type="Gene3D" id="3.40.50.720">
    <property type="entry name" value="NAD(P)-binding Rossmann-like Domain"/>
    <property type="match status" value="1"/>
</dbReference>
<organism evidence="6 7">
    <name type="scientific">Stereum hirsutum (strain FP-91666)</name>
    <name type="common">White-rot fungus</name>
    <dbReference type="NCBI Taxonomy" id="721885"/>
    <lineage>
        <taxon>Eukaryota</taxon>
        <taxon>Fungi</taxon>
        <taxon>Dikarya</taxon>
        <taxon>Basidiomycota</taxon>
        <taxon>Agaricomycotina</taxon>
        <taxon>Agaricomycetes</taxon>
        <taxon>Russulales</taxon>
        <taxon>Stereaceae</taxon>
        <taxon>Stereum</taxon>
    </lineage>
</organism>
<accession>R7RYA4</accession>
<dbReference type="PANTHER" id="PTHR43439:SF2">
    <property type="entry name" value="ENZYME, PUTATIVE (JCVI)-RELATED"/>
    <property type="match status" value="1"/>
</dbReference>
<dbReference type="InterPro" id="IPR051414">
    <property type="entry name" value="Adenylate-forming_Reductase"/>
</dbReference>
<dbReference type="InterPro" id="IPR013120">
    <property type="entry name" value="FAR_NAD-bd"/>
</dbReference>
<proteinExistence type="predicted"/>
<keyword evidence="7" id="KW-1185">Reference proteome</keyword>
<dbReference type="AlphaFoldDB" id="R7RYA4"/>
<dbReference type="InterPro" id="IPR000873">
    <property type="entry name" value="AMP-dep_synth/lig_dom"/>
</dbReference>
<feature type="transmembrane region" description="Helical" evidence="3">
    <location>
        <begin position="111"/>
        <end position="135"/>
    </location>
</feature>
<dbReference type="InterPro" id="IPR036291">
    <property type="entry name" value="NAD(P)-bd_dom_sf"/>
</dbReference>
<dbReference type="PANTHER" id="PTHR43439">
    <property type="entry name" value="PHENYLACETATE-COENZYME A LIGASE"/>
    <property type="match status" value="1"/>
</dbReference>
<keyword evidence="3" id="KW-0812">Transmembrane</keyword>
<dbReference type="Pfam" id="PF23562">
    <property type="entry name" value="AMP-binding_C_3"/>
    <property type="match status" value="1"/>
</dbReference>
<dbReference type="OrthoDB" id="429813at2759"/>
<dbReference type="Pfam" id="PF00501">
    <property type="entry name" value="AMP-binding"/>
    <property type="match status" value="1"/>
</dbReference>
<evidence type="ECO:0000313" key="6">
    <source>
        <dbReference type="EMBL" id="EIM80314.1"/>
    </source>
</evidence>
<feature type="domain" description="Thioester reductase (TE)" evidence="5">
    <location>
        <begin position="743"/>
        <end position="985"/>
    </location>
</feature>
<dbReference type="Proteomes" id="UP000053927">
    <property type="component" value="Unassembled WGS sequence"/>
</dbReference>
<dbReference type="OMA" id="PRRQVCI"/>
<dbReference type="SUPFAM" id="SSF51735">
    <property type="entry name" value="NAD(P)-binding Rossmann-fold domains"/>
    <property type="match status" value="1"/>
</dbReference>
<dbReference type="GeneID" id="18802158"/>
<evidence type="ECO:0000259" key="5">
    <source>
        <dbReference type="Pfam" id="PF07993"/>
    </source>
</evidence>
<reference evidence="7" key="1">
    <citation type="journal article" date="2012" name="Science">
        <title>The Paleozoic origin of enzymatic lignin decomposition reconstructed from 31 fungal genomes.</title>
        <authorList>
            <person name="Floudas D."/>
            <person name="Binder M."/>
            <person name="Riley R."/>
            <person name="Barry K."/>
            <person name="Blanchette R.A."/>
            <person name="Henrissat B."/>
            <person name="Martinez A.T."/>
            <person name="Otillar R."/>
            <person name="Spatafora J.W."/>
            <person name="Yadav J.S."/>
            <person name="Aerts A."/>
            <person name="Benoit I."/>
            <person name="Boyd A."/>
            <person name="Carlson A."/>
            <person name="Copeland A."/>
            <person name="Coutinho P.M."/>
            <person name="de Vries R.P."/>
            <person name="Ferreira P."/>
            <person name="Findley K."/>
            <person name="Foster B."/>
            <person name="Gaskell J."/>
            <person name="Glotzer D."/>
            <person name="Gorecki P."/>
            <person name="Heitman J."/>
            <person name="Hesse C."/>
            <person name="Hori C."/>
            <person name="Igarashi K."/>
            <person name="Jurgens J.A."/>
            <person name="Kallen N."/>
            <person name="Kersten P."/>
            <person name="Kohler A."/>
            <person name="Kuees U."/>
            <person name="Kumar T.K.A."/>
            <person name="Kuo A."/>
            <person name="LaButti K."/>
            <person name="Larrondo L.F."/>
            <person name="Lindquist E."/>
            <person name="Ling A."/>
            <person name="Lombard V."/>
            <person name="Lucas S."/>
            <person name="Lundell T."/>
            <person name="Martin R."/>
            <person name="McLaughlin D.J."/>
            <person name="Morgenstern I."/>
            <person name="Morin E."/>
            <person name="Murat C."/>
            <person name="Nagy L.G."/>
            <person name="Nolan M."/>
            <person name="Ohm R.A."/>
            <person name="Patyshakuliyeva A."/>
            <person name="Rokas A."/>
            <person name="Ruiz-Duenas F.J."/>
            <person name="Sabat G."/>
            <person name="Salamov A."/>
            <person name="Samejima M."/>
            <person name="Schmutz J."/>
            <person name="Slot J.C."/>
            <person name="St John F."/>
            <person name="Stenlid J."/>
            <person name="Sun H."/>
            <person name="Sun S."/>
            <person name="Syed K."/>
            <person name="Tsang A."/>
            <person name="Wiebenga A."/>
            <person name="Young D."/>
            <person name="Pisabarro A."/>
            <person name="Eastwood D.C."/>
            <person name="Martin F."/>
            <person name="Cullen D."/>
            <person name="Grigoriev I.V."/>
            <person name="Hibbett D.S."/>
        </authorList>
    </citation>
    <scope>NUCLEOTIDE SEQUENCE [LARGE SCALE GENOMIC DNA]</scope>
    <source>
        <strain evidence="7">FP-91666</strain>
    </source>
</reference>
<evidence type="ECO:0000256" key="1">
    <source>
        <dbReference type="ARBA" id="ARBA00022450"/>
    </source>
</evidence>
<keyword evidence="1" id="KW-0596">Phosphopantetheine</keyword>
<dbReference type="RefSeq" id="XP_007310457.1">
    <property type="nucleotide sequence ID" value="XM_007310395.1"/>
</dbReference>
<dbReference type="InterPro" id="IPR042099">
    <property type="entry name" value="ANL_N_sf"/>
</dbReference>
<evidence type="ECO:0000256" key="2">
    <source>
        <dbReference type="ARBA" id="ARBA00022553"/>
    </source>
</evidence>
<evidence type="ECO:0000259" key="4">
    <source>
        <dbReference type="Pfam" id="PF00501"/>
    </source>
</evidence>
<protein>
    <submittedName>
        <fullName evidence="6">Acetyl-CoA synthetase-like protein</fullName>
    </submittedName>
</protein>
<dbReference type="Pfam" id="PF07993">
    <property type="entry name" value="NAD_binding_4"/>
    <property type="match status" value="1"/>
</dbReference>
<dbReference type="eggNOG" id="KOG1178">
    <property type="taxonomic scope" value="Eukaryota"/>
</dbReference>
<gene>
    <name evidence="6" type="ORF">STEHIDRAFT_162734</name>
</gene>
<evidence type="ECO:0000256" key="3">
    <source>
        <dbReference type="SAM" id="Phobius"/>
    </source>
</evidence>
<evidence type="ECO:0000313" key="7">
    <source>
        <dbReference type="Proteomes" id="UP000053927"/>
    </source>
</evidence>
<keyword evidence="3" id="KW-0472">Membrane</keyword>
<name>R7RYA4_STEHR</name>
<dbReference type="Gene3D" id="3.40.50.12780">
    <property type="entry name" value="N-terminal domain of ligase-like"/>
    <property type="match status" value="1"/>
</dbReference>